<proteinExistence type="predicted"/>
<feature type="signal peptide" evidence="1">
    <location>
        <begin position="1"/>
        <end position="19"/>
    </location>
</feature>
<evidence type="ECO:0000256" key="1">
    <source>
        <dbReference type="SAM" id="SignalP"/>
    </source>
</evidence>
<dbReference type="SUPFAM" id="SSF55961">
    <property type="entry name" value="Bet v1-like"/>
    <property type="match status" value="1"/>
</dbReference>
<dbReference type="InterPro" id="IPR002913">
    <property type="entry name" value="START_lipid-bd_dom"/>
</dbReference>
<reference evidence="3" key="1">
    <citation type="submission" date="2021-01" db="EMBL/GenBank/DDBJ databases">
        <authorList>
            <person name="Corre E."/>
            <person name="Pelletier E."/>
            <person name="Niang G."/>
            <person name="Scheremetjew M."/>
            <person name="Finn R."/>
            <person name="Kale V."/>
            <person name="Holt S."/>
            <person name="Cochrane G."/>
            <person name="Meng A."/>
            <person name="Brown T."/>
            <person name="Cohen L."/>
        </authorList>
    </citation>
    <scope>NUCLEOTIDE SEQUENCE</scope>
    <source>
        <strain evidence="3">CCMP3303</strain>
    </source>
</reference>
<dbReference type="GO" id="GO:0008289">
    <property type="term" value="F:lipid binding"/>
    <property type="evidence" value="ECO:0007669"/>
    <property type="project" value="InterPro"/>
</dbReference>
<keyword evidence="1" id="KW-0732">Signal</keyword>
<sequence length="312" mass="34946">MNVLGTCTCIFLLLREASAGSKASSQPPIIVKRGEPIQEITAKELLRVWGKTKEEYNEMAFGKEYQTEWKVVKKGADGLNVAMLHHPTDPVPYVRMHATMPGSVADVWGSFRLSNWERLMSAVDPFFEGLAMLEEFGYGKVHMVLARKRAKRLVAFGKRDFLFVSVSDAPRSDGVLVSGTVSVVTPKYPRVEGYVRAYQDSIGFYEPHADDPKTGEPRTSVTIVCRIDLNDSGEGGEGGLVPMWLYTQTIGLSGSSSLAKMRKQMRLEMEERRALAEGRTFEGFDNGYTKTKMYAVTFMTIFVGLNCIRRWL</sequence>
<evidence type="ECO:0000313" key="3">
    <source>
        <dbReference type="EMBL" id="CAD8377824.1"/>
    </source>
</evidence>
<protein>
    <recommendedName>
        <fullName evidence="2">START domain-containing protein</fullName>
    </recommendedName>
</protein>
<evidence type="ECO:0000259" key="2">
    <source>
        <dbReference type="PROSITE" id="PS50848"/>
    </source>
</evidence>
<dbReference type="InterPro" id="IPR023393">
    <property type="entry name" value="START-like_dom_sf"/>
</dbReference>
<organism evidence="3">
    <name type="scientific">Minutocellus polymorphus</name>
    <dbReference type="NCBI Taxonomy" id="265543"/>
    <lineage>
        <taxon>Eukaryota</taxon>
        <taxon>Sar</taxon>
        <taxon>Stramenopiles</taxon>
        <taxon>Ochrophyta</taxon>
        <taxon>Bacillariophyta</taxon>
        <taxon>Mediophyceae</taxon>
        <taxon>Cymatosirophycidae</taxon>
        <taxon>Cymatosirales</taxon>
        <taxon>Cymatosiraceae</taxon>
        <taxon>Minutocellus</taxon>
    </lineage>
</organism>
<gene>
    <name evidence="3" type="ORF">MPOL1434_LOCUS9720</name>
</gene>
<dbReference type="AlphaFoldDB" id="A0A7S0B013"/>
<feature type="chain" id="PRO_5031510194" description="START domain-containing protein" evidence="1">
    <location>
        <begin position="20"/>
        <end position="312"/>
    </location>
</feature>
<name>A0A7S0B013_9STRA</name>
<feature type="domain" description="START" evidence="2">
    <location>
        <begin position="112"/>
        <end position="270"/>
    </location>
</feature>
<dbReference type="PROSITE" id="PS50848">
    <property type="entry name" value="START"/>
    <property type="match status" value="1"/>
</dbReference>
<dbReference type="EMBL" id="HBEJ01016636">
    <property type="protein sequence ID" value="CAD8377824.1"/>
    <property type="molecule type" value="Transcribed_RNA"/>
</dbReference>
<dbReference type="Gene3D" id="3.30.530.20">
    <property type="match status" value="1"/>
</dbReference>
<accession>A0A7S0B013</accession>